<keyword evidence="4" id="KW-1185">Reference proteome</keyword>
<dbReference type="SMART" id="SM00005">
    <property type="entry name" value="DEATH"/>
    <property type="match status" value="1"/>
</dbReference>
<dbReference type="AlphaFoldDB" id="A0AAN9AU15"/>
<dbReference type="CDD" id="cd01670">
    <property type="entry name" value="Death"/>
    <property type="match status" value="1"/>
</dbReference>
<name>A0AAN9AU15_9CAEN</name>
<evidence type="ECO:0000259" key="2">
    <source>
        <dbReference type="PROSITE" id="PS50017"/>
    </source>
</evidence>
<dbReference type="PROSITE" id="PS50017">
    <property type="entry name" value="DEATH_DOMAIN"/>
    <property type="match status" value="1"/>
</dbReference>
<protein>
    <recommendedName>
        <fullName evidence="2">Death domain-containing protein</fullName>
    </recommendedName>
</protein>
<dbReference type="Pfam" id="PF00531">
    <property type="entry name" value="Death"/>
    <property type="match status" value="1"/>
</dbReference>
<dbReference type="Gene3D" id="1.10.533.10">
    <property type="entry name" value="Death Domain, Fas"/>
    <property type="match status" value="1"/>
</dbReference>
<evidence type="ECO:0000313" key="4">
    <source>
        <dbReference type="Proteomes" id="UP001374579"/>
    </source>
</evidence>
<dbReference type="GO" id="GO:0007165">
    <property type="term" value="P:signal transduction"/>
    <property type="evidence" value="ECO:0007669"/>
    <property type="project" value="InterPro"/>
</dbReference>
<dbReference type="EMBL" id="JBAMIC010000019">
    <property type="protein sequence ID" value="KAK7093300.1"/>
    <property type="molecule type" value="Genomic_DNA"/>
</dbReference>
<evidence type="ECO:0000313" key="3">
    <source>
        <dbReference type="EMBL" id="KAK7093300.1"/>
    </source>
</evidence>
<feature type="region of interest" description="Disordered" evidence="1">
    <location>
        <begin position="1"/>
        <end position="30"/>
    </location>
</feature>
<comment type="caution">
    <text evidence="3">The sequence shown here is derived from an EMBL/GenBank/DDBJ whole genome shotgun (WGS) entry which is preliminary data.</text>
</comment>
<proteinExistence type="predicted"/>
<evidence type="ECO:0000256" key="1">
    <source>
        <dbReference type="SAM" id="MobiDB-lite"/>
    </source>
</evidence>
<accession>A0AAN9AU15</accession>
<dbReference type="InterPro" id="IPR000488">
    <property type="entry name" value="Death_dom"/>
</dbReference>
<dbReference type="Proteomes" id="UP001374579">
    <property type="component" value="Unassembled WGS sequence"/>
</dbReference>
<organism evidence="3 4">
    <name type="scientific">Littorina saxatilis</name>
    <dbReference type="NCBI Taxonomy" id="31220"/>
    <lineage>
        <taxon>Eukaryota</taxon>
        <taxon>Metazoa</taxon>
        <taxon>Spiralia</taxon>
        <taxon>Lophotrochozoa</taxon>
        <taxon>Mollusca</taxon>
        <taxon>Gastropoda</taxon>
        <taxon>Caenogastropoda</taxon>
        <taxon>Littorinimorpha</taxon>
        <taxon>Littorinoidea</taxon>
        <taxon>Littorinidae</taxon>
        <taxon>Littorina</taxon>
    </lineage>
</organism>
<gene>
    <name evidence="3" type="ORF">V1264_007078</name>
</gene>
<dbReference type="SUPFAM" id="SSF47986">
    <property type="entry name" value="DEATH domain"/>
    <property type="match status" value="1"/>
</dbReference>
<dbReference type="InterPro" id="IPR011029">
    <property type="entry name" value="DEATH-like_dom_sf"/>
</dbReference>
<reference evidence="3 4" key="1">
    <citation type="submission" date="2024-02" db="EMBL/GenBank/DDBJ databases">
        <title>Chromosome-scale genome assembly of the rough periwinkle Littorina saxatilis.</title>
        <authorList>
            <person name="De Jode A."/>
            <person name="Faria R."/>
            <person name="Formenti G."/>
            <person name="Sims Y."/>
            <person name="Smith T.P."/>
            <person name="Tracey A."/>
            <person name="Wood J.M.D."/>
            <person name="Zagrodzka Z.B."/>
            <person name="Johannesson K."/>
            <person name="Butlin R.K."/>
            <person name="Leder E.H."/>
        </authorList>
    </citation>
    <scope>NUCLEOTIDE SEQUENCE [LARGE SCALE GENOMIC DNA]</scope>
    <source>
        <strain evidence="3">Snail1</strain>
        <tissue evidence="3">Muscle</tissue>
    </source>
</reference>
<feature type="domain" description="Death" evidence="2">
    <location>
        <begin position="122"/>
        <end position="192"/>
    </location>
</feature>
<sequence length="196" mass="22282">MAAGGRDSESTPLGSDGTPPGGGSAPSSTYQFTYSQMNMHTHQLHTPHLTAQNVGVQGPVILNMNPYARYQPRHQRPDVEDQALWTIPPQVDVSDQFSEDELNRTIEEKFLSFVANSCDDSANWRRLARKLKLDAPSLTRLEQNYGDSIREFIYQLLLTWKRRNPDARVRQLIKVLSDSKLQKPALELKKYFSSIH</sequence>